<keyword evidence="7" id="KW-0813">Transport</keyword>
<comment type="similarity">
    <text evidence="6">Belongs to the FAD-dependent oxidoreductase family.</text>
</comment>
<dbReference type="InterPro" id="IPR036188">
    <property type="entry name" value="FAD/NAD-bd_sf"/>
</dbReference>
<comment type="similarity">
    <text evidence="5">Belongs to the rubredoxin family.</text>
</comment>
<comment type="cofactor">
    <cofactor evidence="2">
        <name>FAD</name>
        <dbReference type="ChEBI" id="CHEBI:57692"/>
    </cofactor>
</comment>
<dbReference type="Pfam" id="PF00301">
    <property type="entry name" value="Rubredoxin"/>
    <property type="match status" value="1"/>
</dbReference>
<evidence type="ECO:0000259" key="13">
    <source>
        <dbReference type="PROSITE" id="PS50903"/>
    </source>
</evidence>
<evidence type="ECO:0000256" key="4">
    <source>
        <dbReference type="ARBA" id="ARBA00004933"/>
    </source>
</evidence>
<dbReference type="OrthoDB" id="9808980at2"/>
<evidence type="ECO:0000256" key="5">
    <source>
        <dbReference type="ARBA" id="ARBA00005337"/>
    </source>
</evidence>
<dbReference type="Proteomes" id="UP000196086">
    <property type="component" value="Unassembled WGS sequence"/>
</dbReference>
<evidence type="ECO:0000256" key="2">
    <source>
        <dbReference type="ARBA" id="ARBA00001974"/>
    </source>
</evidence>
<organism evidence="14 15">
    <name type="scientific">Acetobacter cibinongensis</name>
    <dbReference type="NCBI Taxonomy" id="146475"/>
    <lineage>
        <taxon>Bacteria</taxon>
        <taxon>Pseudomonadati</taxon>
        <taxon>Pseudomonadota</taxon>
        <taxon>Alphaproteobacteria</taxon>
        <taxon>Acetobacterales</taxon>
        <taxon>Acetobacteraceae</taxon>
        <taxon>Acetobacter</taxon>
    </lineage>
</organism>
<dbReference type="Pfam" id="PF07992">
    <property type="entry name" value="Pyr_redox_2"/>
    <property type="match status" value="1"/>
</dbReference>
<dbReference type="InterPro" id="IPR018527">
    <property type="entry name" value="Rubredoxin_Fe_BS"/>
</dbReference>
<dbReference type="InterPro" id="IPR024934">
    <property type="entry name" value="Rubredoxin-like_dom"/>
</dbReference>
<reference evidence="14 15" key="1">
    <citation type="submission" date="2014-06" db="EMBL/GenBank/DDBJ databases">
        <authorList>
            <person name="Ju J."/>
            <person name="Zhang J."/>
        </authorList>
    </citation>
    <scope>NUCLEOTIDE SEQUENCE [LARGE SCALE GENOMIC DNA]</scope>
    <source>
        <strain evidence="14 15">DsW_47</strain>
    </source>
</reference>
<gene>
    <name evidence="14" type="ORF">HK14_12025</name>
</gene>
<evidence type="ECO:0000256" key="3">
    <source>
        <dbReference type="ARBA" id="ARBA00002792"/>
    </source>
</evidence>
<dbReference type="CDD" id="cd00730">
    <property type="entry name" value="rubredoxin"/>
    <property type="match status" value="1"/>
</dbReference>
<proteinExistence type="inferred from homology"/>
<dbReference type="InterPro" id="IPR024935">
    <property type="entry name" value="Rubredoxin_dom"/>
</dbReference>
<keyword evidence="9" id="KW-0479">Metal-binding</keyword>
<dbReference type="InterPro" id="IPR023753">
    <property type="entry name" value="FAD/NAD-binding_dom"/>
</dbReference>
<evidence type="ECO:0000313" key="14">
    <source>
        <dbReference type="EMBL" id="OUJ00827.1"/>
    </source>
</evidence>
<dbReference type="Gene3D" id="2.20.28.10">
    <property type="match status" value="1"/>
</dbReference>
<dbReference type="PRINTS" id="PR00163">
    <property type="entry name" value="RUBREDOXIN"/>
</dbReference>
<evidence type="ECO:0000256" key="8">
    <source>
        <dbReference type="ARBA" id="ARBA00022630"/>
    </source>
</evidence>
<keyword evidence="11" id="KW-0249">Electron transport</keyword>
<dbReference type="SUPFAM" id="SSF57802">
    <property type="entry name" value="Rubredoxin-like"/>
    <property type="match status" value="1"/>
</dbReference>
<accession>A0A1Z5YS61</accession>
<dbReference type="GO" id="GO:0016491">
    <property type="term" value="F:oxidoreductase activity"/>
    <property type="evidence" value="ECO:0007669"/>
    <property type="project" value="InterPro"/>
</dbReference>
<keyword evidence="10" id="KW-0274">FAD</keyword>
<evidence type="ECO:0000256" key="9">
    <source>
        <dbReference type="ARBA" id="ARBA00022723"/>
    </source>
</evidence>
<dbReference type="PROSITE" id="PS00202">
    <property type="entry name" value="RUBREDOXIN"/>
    <property type="match status" value="1"/>
</dbReference>
<keyword evidence="8" id="KW-0285">Flavoprotein</keyword>
<comment type="function">
    <text evidence="3">Involved in the hydrocarbon hydroxylating system, which transfers electrons from NADH to rubredoxin reductase and then through rubredoxin to alkane 1 monooxygenase.</text>
</comment>
<name>A0A1Z5YS61_9PROT</name>
<evidence type="ECO:0000256" key="7">
    <source>
        <dbReference type="ARBA" id="ARBA00022448"/>
    </source>
</evidence>
<comment type="cofactor">
    <cofactor evidence="1">
        <name>Fe(3+)</name>
        <dbReference type="ChEBI" id="CHEBI:29034"/>
    </cofactor>
</comment>
<evidence type="ECO:0000256" key="10">
    <source>
        <dbReference type="ARBA" id="ARBA00022827"/>
    </source>
</evidence>
<comment type="pathway">
    <text evidence="4">Hydrocarbon metabolism; alkane degradation.</text>
</comment>
<dbReference type="AlphaFoldDB" id="A0A1Z5YS61"/>
<dbReference type="RefSeq" id="WP_086652001.1">
    <property type="nucleotide sequence ID" value="NZ_JOMQ01000055.1"/>
</dbReference>
<dbReference type="PRINTS" id="PR00368">
    <property type="entry name" value="FADPNR"/>
</dbReference>
<dbReference type="EMBL" id="JOMQ01000055">
    <property type="protein sequence ID" value="OUJ00827.1"/>
    <property type="molecule type" value="Genomic_DNA"/>
</dbReference>
<dbReference type="GO" id="GO:0005506">
    <property type="term" value="F:iron ion binding"/>
    <property type="evidence" value="ECO:0007669"/>
    <property type="project" value="InterPro"/>
</dbReference>
<evidence type="ECO:0000256" key="11">
    <source>
        <dbReference type="ARBA" id="ARBA00022982"/>
    </source>
</evidence>
<dbReference type="PANTHER" id="PTHR43429">
    <property type="entry name" value="PYRIDINE NUCLEOTIDE-DISULFIDE OXIDOREDUCTASE DOMAIN-CONTAINING"/>
    <property type="match status" value="1"/>
</dbReference>
<evidence type="ECO:0000256" key="1">
    <source>
        <dbReference type="ARBA" id="ARBA00001965"/>
    </source>
</evidence>
<dbReference type="Gene3D" id="3.50.50.60">
    <property type="entry name" value="FAD/NAD(P)-binding domain"/>
    <property type="match status" value="2"/>
</dbReference>
<dbReference type="InterPro" id="IPR050260">
    <property type="entry name" value="FAD-bd_OxRdtase"/>
</dbReference>
<feature type="domain" description="Rubredoxin-like" evidence="13">
    <location>
        <begin position="14"/>
        <end position="65"/>
    </location>
</feature>
<dbReference type="PROSITE" id="PS50903">
    <property type="entry name" value="RUBREDOXIN_LIKE"/>
    <property type="match status" value="1"/>
</dbReference>
<dbReference type="PRINTS" id="PR00411">
    <property type="entry name" value="PNDRDTASEI"/>
</dbReference>
<protein>
    <submittedName>
        <fullName evidence="14">Rubredoxin</fullName>
    </submittedName>
</protein>
<dbReference type="SUPFAM" id="SSF51905">
    <property type="entry name" value="FAD/NAD(P)-binding domain"/>
    <property type="match status" value="2"/>
</dbReference>
<dbReference type="FunFam" id="2.20.28.10:FF:000001">
    <property type="entry name" value="Rubredoxin"/>
    <property type="match status" value="1"/>
</dbReference>
<dbReference type="PANTHER" id="PTHR43429:SF3">
    <property type="entry name" value="NITRITE REDUCTASE [NAD(P)H]"/>
    <property type="match status" value="1"/>
</dbReference>
<evidence type="ECO:0000313" key="15">
    <source>
        <dbReference type="Proteomes" id="UP000196086"/>
    </source>
</evidence>
<dbReference type="NCBIfam" id="NF045768">
    <property type="entry name" value="RubredRD"/>
    <property type="match status" value="1"/>
</dbReference>
<comment type="caution">
    <text evidence="14">The sequence shown here is derived from an EMBL/GenBank/DDBJ whole genome shotgun (WGS) entry which is preliminary data.</text>
</comment>
<sequence length="447" mass="48202">MTSLPAALPEKPSVATYICTVCGWIYDEAKGDPDSGIAPGTRFEDIPDDWYCPLCGVTKADFELYIPSLAPAYQPKVAPAITRQKTDTIVILGAGTAGWAVARKLRELDASVPITLVTACSGDVYIKPELSVALTRNLTHETLCKETGQQAAARLNIRLLAQTAAVGLDVAARRLRTTRGTLSYKNLVIAQGAKPITLPSLPTSLVWQINTLNAWLKLRDHIGSHPRRITVVGAGLVGCELAEDAATAGHAVTLITQGPFPLDTLVPAHAGTLLEQRLRQCGITVITKTTVAAVSPHVHGKTITLSSGQSFESDIIISAVGLETDLRLAHMANLLTDQGIIVDEVTLQTSNPSIYALGDCISLNGETCRYIAPIAAQADTIAHTLLNLPRKQHKHTYPTIRLKSQIMPLELRGKPDPEREWEIIESSPSRLLMQQKHGHTIMATLKA</sequence>
<evidence type="ECO:0000256" key="12">
    <source>
        <dbReference type="ARBA" id="ARBA00023004"/>
    </source>
</evidence>
<evidence type="ECO:0000256" key="6">
    <source>
        <dbReference type="ARBA" id="ARBA00006442"/>
    </source>
</evidence>
<keyword evidence="12" id="KW-0408">Iron</keyword>